<evidence type="ECO:0000256" key="7">
    <source>
        <dbReference type="ARBA" id="ARBA00022737"/>
    </source>
</evidence>
<dbReference type="Pfam" id="PF00560">
    <property type="entry name" value="LRR_1"/>
    <property type="match status" value="6"/>
</dbReference>
<evidence type="ECO:0000256" key="11">
    <source>
        <dbReference type="SAM" id="Phobius"/>
    </source>
</evidence>
<comment type="caution">
    <text evidence="13">The sequence shown here is derived from an EMBL/GenBank/DDBJ whole genome shotgun (WGS) entry which is preliminary data.</text>
</comment>
<gene>
    <name evidence="13" type="ORF">SSX86_010201</name>
</gene>
<comment type="similarity">
    <text evidence="2">Belongs to the RLP family.</text>
</comment>
<dbReference type="PRINTS" id="PR00019">
    <property type="entry name" value="LEURICHRPT"/>
</dbReference>
<accession>A0AAP0D740</accession>
<evidence type="ECO:0000256" key="4">
    <source>
        <dbReference type="ARBA" id="ARBA00022614"/>
    </source>
</evidence>
<dbReference type="Gene3D" id="3.80.10.10">
    <property type="entry name" value="Ribonuclease Inhibitor"/>
    <property type="match status" value="6"/>
</dbReference>
<feature type="transmembrane region" description="Helical" evidence="11">
    <location>
        <begin position="1180"/>
        <end position="1198"/>
    </location>
</feature>
<organism evidence="13 14">
    <name type="scientific">Deinandra increscens subsp. villosa</name>
    <dbReference type="NCBI Taxonomy" id="3103831"/>
    <lineage>
        <taxon>Eukaryota</taxon>
        <taxon>Viridiplantae</taxon>
        <taxon>Streptophyta</taxon>
        <taxon>Embryophyta</taxon>
        <taxon>Tracheophyta</taxon>
        <taxon>Spermatophyta</taxon>
        <taxon>Magnoliopsida</taxon>
        <taxon>eudicotyledons</taxon>
        <taxon>Gunneridae</taxon>
        <taxon>Pentapetalae</taxon>
        <taxon>asterids</taxon>
        <taxon>campanulids</taxon>
        <taxon>Asterales</taxon>
        <taxon>Asteraceae</taxon>
        <taxon>Asteroideae</taxon>
        <taxon>Heliantheae alliance</taxon>
        <taxon>Madieae</taxon>
        <taxon>Madiinae</taxon>
        <taxon>Deinandra</taxon>
    </lineage>
</organism>
<dbReference type="InterPro" id="IPR032675">
    <property type="entry name" value="LRR_dom_sf"/>
</dbReference>
<keyword evidence="14" id="KW-1185">Reference proteome</keyword>
<keyword evidence="9 11" id="KW-0472">Membrane</keyword>
<dbReference type="Pfam" id="PF08263">
    <property type="entry name" value="LRRNT_2"/>
    <property type="match status" value="1"/>
</dbReference>
<keyword evidence="6" id="KW-0732">Signal</keyword>
<keyword evidence="5 11" id="KW-0812">Transmembrane</keyword>
<dbReference type="EMBL" id="JBCNJP010000012">
    <property type="protein sequence ID" value="KAK9069805.1"/>
    <property type="molecule type" value="Genomic_DNA"/>
</dbReference>
<dbReference type="AlphaFoldDB" id="A0AAP0D740"/>
<dbReference type="InterPro" id="IPR051502">
    <property type="entry name" value="RLP_Defense_Trigger"/>
</dbReference>
<dbReference type="InterPro" id="IPR003591">
    <property type="entry name" value="Leu-rich_rpt_typical-subtyp"/>
</dbReference>
<feature type="domain" description="Leucine-rich repeat-containing N-terminal plant-type" evidence="12">
    <location>
        <begin position="44"/>
        <end position="89"/>
    </location>
</feature>
<dbReference type="Pfam" id="PF13855">
    <property type="entry name" value="LRR_8"/>
    <property type="match status" value="4"/>
</dbReference>
<evidence type="ECO:0000256" key="3">
    <source>
        <dbReference type="ARBA" id="ARBA00022475"/>
    </source>
</evidence>
<comment type="subcellular location">
    <subcellularLocation>
        <location evidence="1">Cell membrane</location>
        <topology evidence="1">Single-pass type I membrane protein</topology>
    </subcellularLocation>
</comment>
<dbReference type="SUPFAM" id="SSF52058">
    <property type="entry name" value="L domain-like"/>
    <property type="match status" value="3"/>
</dbReference>
<protein>
    <recommendedName>
        <fullName evidence="12">Leucine-rich repeat-containing N-terminal plant-type domain-containing protein</fullName>
    </recommendedName>
</protein>
<dbReference type="FunFam" id="3.80.10.10:FF:000111">
    <property type="entry name" value="LRR receptor-like serine/threonine-protein kinase ERECTA"/>
    <property type="match status" value="1"/>
</dbReference>
<evidence type="ECO:0000256" key="9">
    <source>
        <dbReference type="ARBA" id="ARBA00023136"/>
    </source>
</evidence>
<dbReference type="PROSITE" id="PS51450">
    <property type="entry name" value="LRR"/>
    <property type="match status" value="3"/>
</dbReference>
<evidence type="ECO:0000313" key="13">
    <source>
        <dbReference type="EMBL" id="KAK9069805.1"/>
    </source>
</evidence>
<evidence type="ECO:0000256" key="6">
    <source>
        <dbReference type="ARBA" id="ARBA00022729"/>
    </source>
</evidence>
<name>A0AAP0D740_9ASTR</name>
<keyword evidence="3" id="KW-1003">Cell membrane</keyword>
<proteinExistence type="inferred from homology"/>
<keyword evidence="7" id="KW-0677">Repeat</keyword>
<dbReference type="PANTHER" id="PTHR48062">
    <property type="entry name" value="RECEPTOR-LIKE PROTEIN 14"/>
    <property type="match status" value="1"/>
</dbReference>
<evidence type="ECO:0000256" key="1">
    <source>
        <dbReference type="ARBA" id="ARBA00004251"/>
    </source>
</evidence>
<evidence type="ECO:0000256" key="2">
    <source>
        <dbReference type="ARBA" id="ARBA00009592"/>
    </source>
</evidence>
<evidence type="ECO:0000256" key="5">
    <source>
        <dbReference type="ARBA" id="ARBA00022692"/>
    </source>
</evidence>
<keyword evidence="10" id="KW-0325">Glycoprotein</keyword>
<evidence type="ECO:0000256" key="10">
    <source>
        <dbReference type="ARBA" id="ARBA00023180"/>
    </source>
</evidence>
<dbReference type="InterPro" id="IPR013210">
    <property type="entry name" value="LRR_N_plant-typ"/>
</dbReference>
<dbReference type="PANTHER" id="PTHR48062:SF21">
    <property type="entry name" value="RECEPTOR-LIKE PROTEIN 12"/>
    <property type="match status" value="1"/>
</dbReference>
<keyword evidence="8 11" id="KW-1133">Transmembrane helix</keyword>
<evidence type="ECO:0000256" key="8">
    <source>
        <dbReference type="ARBA" id="ARBA00022989"/>
    </source>
</evidence>
<keyword evidence="4" id="KW-0433">Leucine-rich repeat</keyword>
<dbReference type="GO" id="GO:0051707">
    <property type="term" value="P:response to other organism"/>
    <property type="evidence" value="ECO:0007669"/>
    <property type="project" value="UniProtKB-ARBA"/>
</dbReference>
<sequence>MEISWCLLSKHKSSSLLIIVMMMMLLFFMVGWIQAAGRDIEEEDDQRRALVEIKASLQEVSKNFYVDNILPTWVDNGGKYCDWERIKCDPTTSTYVTELSFGNIFSMDYQDDDYSKYLDMDPPARKIWALNASLFLHFEELTSLDLSMNYIGDTFVSTGLKKLSSLKKLEMLNLSSNYIETNIFPSLSGLTSLKILDLSYINGYGYLYSYIYDIYEFPALENLEILLLRGCGCYGTFRIQGAKTVSTLRKPKVLNLSSNSFNESVITSFRSLPSLRTLDLSNNELSGSFPSQALSQFSNLERLDLSFNDFNDTPSIEDCKSLTRLKKLETVSLALNNFNKSIISCLSFLPSLNNLDLSLSRYLGSSFPMQELPNSHGLEVLLLRSNQFQGTLPMKALSSLRELKTLDLSYCGFESFPTNELPIYLHGLEVLLLSGNKFNGTLPMKALSSLRELKTLDLSYCGFESFPTNELPANLHGLEVLLLGGNKFNGTLLMKGLCELTHLQELDLSYNNFDGNVPQCFNRLSSLKLFDISSNQFTGILSPSLFVNLTSLEYIDFSHNKFEGSFSFSSFSNHTKLEFLHLESDNDKFEVETEYPLGWIPMFQLKYLLVLNCNIKPERSGVPGFLLHQYKLRALDLSHNSLEGQFPQWLLKNNTKLRVLVLRNNSFGGVIDMGYENLILKELDISGNHMTGIISENIQKFIPRMRYLNFSSNALNGVIPNSVCDLRELRILDLSNNELSGEVPNGLFTSLPILYLIQLSNNKLNGRILSGNISLGRIERIHLDNNSFTGNIQNNITKYMDLSVLDISNNHFTGMIPSWMGNMGGIEMVNVALIMRNNSLEGQFPCGNASFSFLDISHNSLSGRIPSCLNLESMKSLHLGSNGFTGSIPDAFRNLTNVLTLDISHNNLSGRIPEFLGELSTLRILLLGRNNFVGPIPERLCHLNNVSFIDISSNSLTGLIPRCLNNITGPKELAYRKEEKYVYQGINFEYEDITTHLIQPIEQYQLATEDEVQFTTKSNSLTYFGNILNYMSGLDLSCNKLNGEIPEELGMLTQLLALNLSNNALTGPIPVNLSNLAKIESLDLSSNSLSGKVPSELVKLTSLAVFNVSYNNLSGRLPEWKAQFATFTEESYKGNPLLCGQPLEKNCTTTQQVNGSPSKEGTEKWYDIDKASFYGSSSTTWFMFMLGFVAVLFINPYWRRRWFEFVEECMYTCYYFLYDFVRKIDRFFHE</sequence>
<dbReference type="SMART" id="SM00369">
    <property type="entry name" value="LRR_TYP"/>
    <property type="match status" value="13"/>
</dbReference>
<dbReference type="GO" id="GO:0005886">
    <property type="term" value="C:plasma membrane"/>
    <property type="evidence" value="ECO:0007669"/>
    <property type="project" value="UniProtKB-SubCell"/>
</dbReference>
<evidence type="ECO:0000259" key="12">
    <source>
        <dbReference type="Pfam" id="PF08263"/>
    </source>
</evidence>
<feature type="transmembrane region" description="Helical" evidence="11">
    <location>
        <begin position="16"/>
        <end position="35"/>
    </location>
</feature>
<dbReference type="SUPFAM" id="SSF52047">
    <property type="entry name" value="RNI-like"/>
    <property type="match status" value="1"/>
</dbReference>
<reference evidence="13 14" key="1">
    <citation type="submission" date="2024-04" db="EMBL/GenBank/DDBJ databases">
        <title>The reference genome of an endangered Asteraceae, Deinandra increscens subsp. villosa, native to the Central Coast of California.</title>
        <authorList>
            <person name="Guilliams M."/>
            <person name="Hasenstab-Lehman K."/>
            <person name="Meyer R."/>
            <person name="Mcevoy S."/>
        </authorList>
    </citation>
    <scope>NUCLEOTIDE SEQUENCE [LARGE SCALE GENOMIC DNA]</scope>
    <source>
        <tissue evidence="13">Leaf</tissue>
    </source>
</reference>
<evidence type="ECO:0000313" key="14">
    <source>
        <dbReference type="Proteomes" id="UP001408789"/>
    </source>
</evidence>
<dbReference type="FunFam" id="3.80.10.10:FF:000095">
    <property type="entry name" value="LRR receptor-like serine/threonine-protein kinase GSO1"/>
    <property type="match status" value="1"/>
</dbReference>
<dbReference type="Proteomes" id="UP001408789">
    <property type="component" value="Unassembled WGS sequence"/>
</dbReference>
<dbReference type="FunFam" id="3.80.10.10:FF:001678">
    <property type="entry name" value="Calmodulin-binding receptor kinase CaMRLK"/>
    <property type="match status" value="1"/>
</dbReference>
<dbReference type="InterPro" id="IPR001611">
    <property type="entry name" value="Leu-rich_rpt"/>
</dbReference>
<dbReference type="GO" id="GO:0006952">
    <property type="term" value="P:defense response"/>
    <property type="evidence" value="ECO:0007669"/>
    <property type="project" value="UniProtKB-ARBA"/>
</dbReference>